<keyword evidence="2" id="KW-0812">Transmembrane</keyword>
<dbReference type="PANTHER" id="PTHR15384:SF0">
    <property type="entry name" value="PROTEIN EVI2B"/>
    <property type="match status" value="1"/>
</dbReference>
<evidence type="ECO:0000313" key="5">
    <source>
        <dbReference type="RefSeq" id="XP_020818899.1"/>
    </source>
</evidence>
<dbReference type="GO" id="GO:0045660">
    <property type="term" value="P:positive regulation of neutrophil differentiation"/>
    <property type="evidence" value="ECO:0007669"/>
    <property type="project" value="TreeGrafter"/>
</dbReference>
<feature type="compositionally biased region" description="Pro residues" evidence="1">
    <location>
        <begin position="411"/>
        <end position="426"/>
    </location>
</feature>
<gene>
    <name evidence="4 5 6 7" type="primary">EVI2B</name>
</gene>
<feature type="compositionally biased region" description="Polar residues" evidence="1">
    <location>
        <begin position="437"/>
        <end position="449"/>
    </location>
</feature>
<sequence>MDPKHFILMLFCGYLTNRILTETHAYSTVSPQTTPFKSSISDTSANFGNGTENPLSQPLQPINIPSEQPPPSPTSKTPGQPPISPVPGSSGQLPASTALTSSGQPPLSSTPKSSGQIPVTPVPKSSSQPTASLVFNSTRQPPESPIPNSSSQSPGSSVPNSTRQPSASSGPNSTRQPPVTAVHSSSKKPPASSSGPSSTRQSATTVVTPEFNYEENNNTPQTKPQSSTANSIAALLIGTILTFMIVTIFMIVLWKCVRKPILNDQNWAGRSPFADGETPDMSMDYSRENGKSIKRSSIVSLEIWKPNKSMLLADDLDVKLFNSSENLDECPKSDAEKMKDGPNGTSDESADRLTVGTAISSSEETELTPAPPLLDLDGPENQKPDSSNSLENDFSHWPPPLDCLDSEFRQPIPPLSDSPELPPPPEALLKDQEEYNTEVQNAASPTVETQLPIPDDSSQQALAESLPPPPAELL</sequence>
<keyword evidence="2" id="KW-0472">Membrane</keyword>
<evidence type="ECO:0000313" key="4">
    <source>
        <dbReference type="RefSeq" id="XP_020818898.1"/>
    </source>
</evidence>
<evidence type="ECO:0000313" key="3">
    <source>
        <dbReference type="Proteomes" id="UP000515140"/>
    </source>
</evidence>
<dbReference type="GO" id="GO:2000035">
    <property type="term" value="P:regulation of stem cell division"/>
    <property type="evidence" value="ECO:0007669"/>
    <property type="project" value="TreeGrafter"/>
</dbReference>
<dbReference type="RefSeq" id="XP_020818900.1">
    <property type="nucleotide sequence ID" value="XM_020963241.1"/>
</dbReference>
<accession>A0A6P5IJJ1</accession>
<dbReference type="CTD" id="2124"/>
<feature type="compositionally biased region" description="Pro residues" evidence="1">
    <location>
        <begin position="67"/>
        <end position="85"/>
    </location>
</feature>
<dbReference type="RefSeq" id="XP_020818901.1">
    <property type="nucleotide sequence ID" value="XM_020963242.1"/>
</dbReference>
<organism evidence="3 5">
    <name type="scientific">Phascolarctos cinereus</name>
    <name type="common">Koala</name>
    <dbReference type="NCBI Taxonomy" id="38626"/>
    <lineage>
        <taxon>Eukaryota</taxon>
        <taxon>Metazoa</taxon>
        <taxon>Chordata</taxon>
        <taxon>Craniata</taxon>
        <taxon>Vertebrata</taxon>
        <taxon>Euteleostomi</taxon>
        <taxon>Mammalia</taxon>
        <taxon>Metatheria</taxon>
        <taxon>Diprotodontia</taxon>
        <taxon>Phascolarctidae</taxon>
        <taxon>Phascolarctos</taxon>
    </lineage>
</organism>
<evidence type="ECO:0000256" key="2">
    <source>
        <dbReference type="SAM" id="Phobius"/>
    </source>
</evidence>
<dbReference type="GeneID" id="110192215"/>
<keyword evidence="3" id="KW-1185">Reference proteome</keyword>
<reference evidence="4 5" key="1">
    <citation type="submission" date="2025-04" db="UniProtKB">
        <authorList>
            <consortium name="RefSeq"/>
        </authorList>
    </citation>
    <scope>IDENTIFICATION</scope>
    <source>
        <tissue evidence="4 5">Spleen</tissue>
    </source>
</reference>
<feature type="region of interest" description="Disordered" evidence="1">
    <location>
        <begin position="28"/>
        <end position="204"/>
    </location>
</feature>
<dbReference type="PANTHER" id="PTHR15384">
    <property type="entry name" value="PROTEIN EVI2B"/>
    <property type="match status" value="1"/>
</dbReference>
<dbReference type="RefSeq" id="XP_020818898.1">
    <property type="nucleotide sequence ID" value="XM_020963239.1"/>
</dbReference>
<feature type="transmembrane region" description="Helical" evidence="2">
    <location>
        <begin position="232"/>
        <end position="254"/>
    </location>
</feature>
<dbReference type="OMA" id="GETPDMC"/>
<keyword evidence="2" id="KW-1133">Transmembrane helix</keyword>
<dbReference type="Proteomes" id="UP000515140">
    <property type="component" value="Unplaced"/>
</dbReference>
<feature type="compositionally biased region" description="Low complexity" evidence="1">
    <location>
        <begin position="187"/>
        <end position="198"/>
    </location>
</feature>
<proteinExistence type="predicted"/>
<dbReference type="RefSeq" id="XP_020818899.1">
    <property type="nucleotide sequence ID" value="XM_020963240.1"/>
</dbReference>
<feature type="compositionally biased region" description="Basic and acidic residues" evidence="1">
    <location>
        <begin position="329"/>
        <end position="340"/>
    </location>
</feature>
<feature type="compositionally biased region" description="Polar residues" evidence="1">
    <location>
        <begin position="28"/>
        <end position="66"/>
    </location>
</feature>
<feature type="compositionally biased region" description="Low complexity" evidence="1">
    <location>
        <begin position="146"/>
        <end position="161"/>
    </location>
</feature>
<feature type="compositionally biased region" description="Polar residues" evidence="1">
    <location>
        <begin position="162"/>
        <end position="177"/>
    </location>
</feature>
<dbReference type="GeneTree" id="ENSGT00390000009142"/>
<feature type="compositionally biased region" description="Polar residues" evidence="1">
    <location>
        <begin position="87"/>
        <end position="140"/>
    </location>
</feature>
<name>A0A6P5IJJ1_PHACI</name>
<evidence type="ECO:0000256" key="1">
    <source>
        <dbReference type="SAM" id="MobiDB-lite"/>
    </source>
</evidence>
<evidence type="ECO:0000313" key="6">
    <source>
        <dbReference type="RefSeq" id="XP_020818900.1"/>
    </source>
</evidence>
<dbReference type="InterPro" id="IPR033239">
    <property type="entry name" value="EVI2B"/>
</dbReference>
<evidence type="ECO:0000313" key="7">
    <source>
        <dbReference type="RefSeq" id="XP_020818901.1"/>
    </source>
</evidence>
<dbReference type="KEGG" id="pcw:110192215"/>
<dbReference type="AlphaFoldDB" id="A0A6P5IJJ1"/>
<protein>
    <submittedName>
        <fullName evidence="4 5">Protein EVI2B</fullName>
    </submittedName>
</protein>
<feature type="region of interest" description="Disordered" evidence="1">
    <location>
        <begin position="326"/>
        <end position="474"/>
    </location>
</feature>